<dbReference type="CDD" id="cd17352">
    <property type="entry name" value="MFS_MCT_SLC16"/>
    <property type="match status" value="1"/>
</dbReference>
<dbReference type="AlphaFoldDB" id="A0A316VQZ7"/>
<dbReference type="SUPFAM" id="SSF103473">
    <property type="entry name" value="MFS general substrate transporter"/>
    <property type="match status" value="1"/>
</dbReference>
<dbReference type="PANTHER" id="PTHR11360">
    <property type="entry name" value="MONOCARBOXYLATE TRANSPORTER"/>
    <property type="match status" value="1"/>
</dbReference>
<comment type="subcellular location">
    <subcellularLocation>
        <location evidence="1">Membrane</location>
        <topology evidence="1">Multi-pass membrane protein</topology>
    </subcellularLocation>
</comment>
<evidence type="ECO:0000313" key="5">
    <source>
        <dbReference type="EMBL" id="PWN39644.1"/>
    </source>
</evidence>
<feature type="transmembrane region" description="Helical" evidence="3">
    <location>
        <begin position="174"/>
        <end position="195"/>
    </location>
</feature>
<dbReference type="OrthoDB" id="6499973at2759"/>
<dbReference type="Pfam" id="PF07690">
    <property type="entry name" value="MFS_1"/>
    <property type="match status" value="1"/>
</dbReference>
<sequence>MTQRLANAIDKEYAGCDGDGSVPSSCKEASASAAAAAAAAEAEAEAQPDALERCISTHTTRTLGPPPDGGLLAWTQVVGAFFLFVNSWGIANTYGVYQTYYEQTLFSDHSSEQIAWIGSLQSFLLLIVSALAGPLFDKGYFRSLVTLGSLLVVFGMMMTSLCTAYWQAILAQGLVVGVGAGCLFVPAVSIVATYFDKKRALAVGIVTAGSSIGGVVYPIIFIRLVDKLGFAWTTRIIAFIALATLIVPGAGMKPRIRAAKARPLLLPRAFLEVPYSTFTLGLFTGFMALYIPFFFITPYARAQTGANATLATYMLPILNGASTFGRVLGGSVAGRIGPLNTLIPCTLAAAILAFAWIGIHNVPGIIVFSVLYGFFSGTFVSLPPSTMAALSPDLSQIGTRMGQSFFVAGLGVLIGTPVAGVLIKGDDFVRTQIFCGALIAVSVVLMVTARVARTGPVLLATS</sequence>
<feature type="transmembrane region" description="Helical" evidence="3">
    <location>
        <begin position="365"/>
        <end position="383"/>
    </location>
</feature>
<organism evidence="5 6">
    <name type="scientific">Ceraceosorus guamensis</name>
    <dbReference type="NCBI Taxonomy" id="1522189"/>
    <lineage>
        <taxon>Eukaryota</taxon>
        <taxon>Fungi</taxon>
        <taxon>Dikarya</taxon>
        <taxon>Basidiomycota</taxon>
        <taxon>Ustilaginomycotina</taxon>
        <taxon>Exobasidiomycetes</taxon>
        <taxon>Ceraceosorales</taxon>
        <taxon>Ceraceosoraceae</taxon>
        <taxon>Ceraceosorus</taxon>
    </lineage>
</organism>
<gene>
    <name evidence="5" type="ORF">IE81DRAFT_294552</name>
</gene>
<evidence type="ECO:0000256" key="1">
    <source>
        <dbReference type="ARBA" id="ARBA00004141"/>
    </source>
</evidence>
<feature type="transmembrane region" description="Helical" evidence="3">
    <location>
        <begin position="230"/>
        <end position="252"/>
    </location>
</feature>
<evidence type="ECO:0000259" key="4">
    <source>
        <dbReference type="PROSITE" id="PS50850"/>
    </source>
</evidence>
<feature type="transmembrane region" description="Helical" evidence="3">
    <location>
        <begin position="202"/>
        <end position="224"/>
    </location>
</feature>
<dbReference type="EMBL" id="KZ819453">
    <property type="protein sequence ID" value="PWN39644.1"/>
    <property type="molecule type" value="Genomic_DNA"/>
</dbReference>
<accession>A0A316VQZ7</accession>
<feature type="transmembrane region" description="Helical" evidence="3">
    <location>
        <begin position="114"/>
        <end position="132"/>
    </location>
</feature>
<dbReference type="InterPro" id="IPR020846">
    <property type="entry name" value="MFS_dom"/>
</dbReference>
<dbReference type="PANTHER" id="PTHR11360:SF234">
    <property type="entry name" value="MFS-TYPE TRANSPORTER DBAD-RELATED"/>
    <property type="match status" value="1"/>
</dbReference>
<dbReference type="RefSeq" id="XP_025366804.1">
    <property type="nucleotide sequence ID" value="XM_025512058.1"/>
</dbReference>
<dbReference type="InterPro" id="IPR036259">
    <property type="entry name" value="MFS_trans_sf"/>
</dbReference>
<reference evidence="5 6" key="1">
    <citation type="journal article" date="2018" name="Mol. Biol. Evol.">
        <title>Broad Genomic Sampling Reveals a Smut Pathogenic Ancestry of the Fungal Clade Ustilaginomycotina.</title>
        <authorList>
            <person name="Kijpornyongpan T."/>
            <person name="Mondo S.J."/>
            <person name="Barry K."/>
            <person name="Sandor L."/>
            <person name="Lee J."/>
            <person name="Lipzen A."/>
            <person name="Pangilinan J."/>
            <person name="LaButti K."/>
            <person name="Hainaut M."/>
            <person name="Henrissat B."/>
            <person name="Grigoriev I.V."/>
            <person name="Spatafora J.W."/>
            <person name="Aime M.C."/>
        </authorList>
    </citation>
    <scope>NUCLEOTIDE SEQUENCE [LARGE SCALE GENOMIC DNA]</scope>
    <source>
        <strain evidence="5 6">MCA 4658</strain>
    </source>
</reference>
<feature type="transmembrane region" description="Helical" evidence="3">
    <location>
        <begin position="144"/>
        <end position="168"/>
    </location>
</feature>
<dbReference type="InParanoid" id="A0A316VQZ7"/>
<dbReference type="InterPro" id="IPR011701">
    <property type="entry name" value="MFS"/>
</dbReference>
<feature type="transmembrane region" description="Helical" evidence="3">
    <location>
        <begin position="404"/>
        <end position="423"/>
    </location>
</feature>
<keyword evidence="6" id="KW-1185">Reference proteome</keyword>
<dbReference type="PROSITE" id="PS50850">
    <property type="entry name" value="MFS"/>
    <property type="match status" value="1"/>
</dbReference>
<feature type="transmembrane region" description="Helical" evidence="3">
    <location>
        <begin position="273"/>
        <end position="296"/>
    </location>
</feature>
<keyword evidence="3" id="KW-0812">Transmembrane</keyword>
<dbReference type="GO" id="GO:0016020">
    <property type="term" value="C:membrane"/>
    <property type="evidence" value="ECO:0007669"/>
    <property type="project" value="UniProtKB-SubCell"/>
</dbReference>
<feature type="transmembrane region" description="Helical" evidence="3">
    <location>
        <begin position="308"/>
        <end position="329"/>
    </location>
</feature>
<protein>
    <submittedName>
        <fullName evidence="5">MFS general substrate transporter</fullName>
    </submittedName>
</protein>
<dbReference type="GO" id="GO:0022857">
    <property type="term" value="F:transmembrane transporter activity"/>
    <property type="evidence" value="ECO:0007669"/>
    <property type="project" value="InterPro"/>
</dbReference>
<evidence type="ECO:0000256" key="2">
    <source>
        <dbReference type="ARBA" id="ARBA00006727"/>
    </source>
</evidence>
<keyword evidence="3" id="KW-0472">Membrane</keyword>
<feature type="transmembrane region" description="Helical" evidence="3">
    <location>
        <begin position="429"/>
        <end position="449"/>
    </location>
</feature>
<dbReference type="Gene3D" id="1.20.1250.20">
    <property type="entry name" value="MFS general substrate transporter like domains"/>
    <property type="match status" value="2"/>
</dbReference>
<proteinExistence type="inferred from homology"/>
<feature type="transmembrane region" description="Helical" evidence="3">
    <location>
        <begin position="71"/>
        <end position="94"/>
    </location>
</feature>
<feature type="transmembrane region" description="Helical" evidence="3">
    <location>
        <begin position="341"/>
        <end position="359"/>
    </location>
</feature>
<name>A0A316VQZ7_9BASI</name>
<dbReference type="Proteomes" id="UP000245783">
    <property type="component" value="Unassembled WGS sequence"/>
</dbReference>
<keyword evidence="3" id="KW-1133">Transmembrane helix</keyword>
<evidence type="ECO:0000256" key="3">
    <source>
        <dbReference type="SAM" id="Phobius"/>
    </source>
</evidence>
<comment type="similarity">
    <text evidence="2">Belongs to the major facilitator superfamily. Monocarboxylate porter (TC 2.A.1.13) family.</text>
</comment>
<evidence type="ECO:0000313" key="6">
    <source>
        <dbReference type="Proteomes" id="UP000245783"/>
    </source>
</evidence>
<dbReference type="GeneID" id="37033928"/>
<dbReference type="InterPro" id="IPR050327">
    <property type="entry name" value="Proton-linked_MCT"/>
</dbReference>
<feature type="domain" description="Major facilitator superfamily (MFS) profile" evidence="4">
    <location>
        <begin position="72"/>
        <end position="454"/>
    </location>
</feature>